<evidence type="ECO:0000256" key="12">
    <source>
        <dbReference type="SAM" id="SignalP"/>
    </source>
</evidence>
<keyword evidence="6" id="KW-0479">Metal-binding</keyword>
<comment type="catalytic activity">
    <reaction evidence="11">
        <text>N(6)-(pyridoxal phosphate)-L-lysyl-[4-amino-5-hydroxymethyl-2-methylpyrimidine phosphate synthase] + L-histidyl-[4-amino-5-hydroxymethyl-2-methylpyrimidine phosphate synthase] + 2 Fe(3+) + 4 H2O = L-lysyl-[4-amino-5-hydroxymethyl-2-methylpyrimidine phosphate synthase] + (2S)-2-amino-5-hydroxy-4-oxopentanoyl-[4-amino-5-hydroxymethyl-2-methylpyrimidine phosphate synthase] + 4-amino-2-methyl-5-(phosphooxymethyl)pyrimidine + 3-oxopropanoate + 2 Fe(2+) + 2 H(+)</text>
        <dbReference type="Rhea" id="RHEA:65756"/>
        <dbReference type="Rhea" id="RHEA-COMP:16892"/>
        <dbReference type="Rhea" id="RHEA-COMP:16893"/>
        <dbReference type="Rhea" id="RHEA-COMP:16894"/>
        <dbReference type="Rhea" id="RHEA-COMP:16895"/>
        <dbReference type="ChEBI" id="CHEBI:15377"/>
        <dbReference type="ChEBI" id="CHEBI:15378"/>
        <dbReference type="ChEBI" id="CHEBI:29033"/>
        <dbReference type="ChEBI" id="CHEBI:29034"/>
        <dbReference type="ChEBI" id="CHEBI:29969"/>
        <dbReference type="ChEBI" id="CHEBI:29979"/>
        <dbReference type="ChEBI" id="CHEBI:33190"/>
        <dbReference type="ChEBI" id="CHEBI:58354"/>
        <dbReference type="ChEBI" id="CHEBI:143915"/>
        <dbReference type="ChEBI" id="CHEBI:157692"/>
    </reaction>
    <physiologicalReaction direction="left-to-right" evidence="11">
        <dbReference type="Rhea" id="RHEA:65757"/>
    </physiologicalReaction>
</comment>
<dbReference type="Gene3D" id="3.40.190.10">
    <property type="entry name" value="Periplasmic binding protein-like II"/>
    <property type="match status" value="2"/>
</dbReference>
<evidence type="ECO:0000256" key="4">
    <source>
        <dbReference type="ARBA" id="ARBA00011738"/>
    </source>
</evidence>
<keyword evidence="12" id="KW-0732">Signal</keyword>
<keyword evidence="14" id="KW-0614">Plasmid</keyword>
<evidence type="ECO:0000256" key="11">
    <source>
        <dbReference type="ARBA" id="ARBA00048179"/>
    </source>
</evidence>
<feature type="signal peptide" evidence="12">
    <location>
        <begin position="1"/>
        <end position="28"/>
    </location>
</feature>
<comment type="subunit">
    <text evidence="4">Homodimer.</text>
</comment>
<gene>
    <name evidence="14" type="ORF">PR017_25460</name>
</gene>
<keyword evidence="15" id="KW-1185">Reference proteome</keyword>
<evidence type="ECO:0000313" key="14">
    <source>
        <dbReference type="EMBL" id="WFR98661.1"/>
    </source>
</evidence>
<evidence type="ECO:0000256" key="8">
    <source>
        <dbReference type="ARBA" id="ARBA00022977"/>
    </source>
</evidence>
<keyword evidence="7" id="KW-0663">Pyridoxal phosphate</keyword>
<evidence type="ECO:0000256" key="2">
    <source>
        <dbReference type="ARBA" id="ARBA00004948"/>
    </source>
</evidence>
<dbReference type="InterPro" id="IPR015168">
    <property type="entry name" value="SsuA/THI5"/>
</dbReference>
<dbReference type="EMBL" id="CP117258">
    <property type="protein sequence ID" value="WFR98661.1"/>
    <property type="molecule type" value="Genomic_DNA"/>
</dbReference>
<keyword evidence="8" id="KW-0784">Thiamine biosynthesis</keyword>
<dbReference type="AlphaFoldDB" id="A0AAF1KSR8"/>
<evidence type="ECO:0000256" key="10">
    <source>
        <dbReference type="ARBA" id="ARBA00033171"/>
    </source>
</evidence>
<feature type="domain" description="SsuA/THI5-like" evidence="13">
    <location>
        <begin position="43"/>
        <end position="254"/>
    </location>
</feature>
<evidence type="ECO:0000256" key="7">
    <source>
        <dbReference type="ARBA" id="ARBA00022898"/>
    </source>
</evidence>
<sequence>MPSFTRRSAFGLALSAFSALASIGPAAAADLKTVNIALDWTPNTNHVGLFVAEQKGYFRDAGLDVKILPYTDTAAGTLVSNHIADFGIAGIGFYSQRAAGADLKAVYAVVQKETGRLIVDAKRTDIQSPKNLDGLTYGGFGSAWENALITDIIKHDGGKGDFKTVTLGTSAYEALANGSVDFTLEVATWEGVEAELRGAKLKEFTYSDYGVPDEYTTFIVSSDGYLKANGDTAKAFLAAVQKGYAFAADHPDKAGDILIAANPDTLTNHALVAQSMKVLGSGHYLRSADGVIGNMDLAKIDAFGQYLVKAKILVDGDGKVLTSAPDFSTFVTNDYLPKK</sequence>
<keyword evidence="9" id="KW-0408">Iron</keyword>
<evidence type="ECO:0000259" key="13">
    <source>
        <dbReference type="Pfam" id="PF09084"/>
    </source>
</evidence>
<dbReference type="KEGG" id="rtu:PR017_25460"/>
<comment type="similarity">
    <text evidence="3">Belongs to the NMT1/THI5 family.</text>
</comment>
<geneLocation type="plasmid" evidence="14 15">
    <name>unnamed1</name>
</geneLocation>
<dbReference type="GO" id="GO:0046872">
    <property type="term" value="F:metal ion binding"/>
    <property type="evidence" value="ECO:0007669"/>
    <property type="project" value="UniProtKB-KW"/>
</dbReference>
<reference evidence="14 15" key="1">
    <citation type="journal article" date="2018" name="Sci. Rep.">
        <title>Rhizobium tumorigenes sp. nov., a novel plant tumorigenic bacterium isolated from cane gall tumors on thornless blackberry.</title>
        <authorList>
            <person name="Kuzmanovi N."/>
            <person name="Smalla K."/>
            <person name="Gronow S."/>
            <person name="PuBawska J."/>
        </authorList>
    </citation>
    <scope>NUCLEOTIDE SEQUENCE [LARGE SCALE GENOMIC DNA]</scope>
    <source>
        <strain evidence="14 15">1078</strain>
    </source>
</reference>
<evidence type="ECO:0000256" key="1">
    <source>
        <dbReference type="ARBA" id="ARBA00003469"/>
    </source>
</evidence>
<evidence type="ECO:0000256" key="3">
    <source>
        <dbReference type="ARBA" id="ARBA00009406"/>
    </source>
</evidence>
<evidence type="ECO:0000313" key="15">
    <source>
        <dbReference type="Proteomes" id="UP000249499"/>
    </source>
</evidence>
<reference evidence="15" key="2">
    <citation type="journal article" date="2023" name="MicrobiologyOpen">
        <title>Genomics of the tumorigenes clade of the family Rhizobiaceae and description of Rhizobium rhododendri sp. nov.</title>
        <authorList>
            <person name="Kuzmanovic N."/>
            <person name="diCenzo G.C."/>
            <person name="Bunk B."/>
            <person name="Sproeer C."/>
            <person name="Fruehling A."/>
            <person name="Neumann-Schaal M."/>
            <person name="Overmann J."/>
            <person name="Smalla K."/>
        </authorList>
    </citation>
    <scope>NUCLEOTIDE SEQUENCE [LARGE SCALE GENOMIC DNA]</scope>
    <source>
        <strain evidence="15">1078</strain>
        <plasmid evidence="15">unnamed1</plasmid>
    </source>
</reference>
<evidence type="ECO:0000256" key="6">
    <source>
        <dbReference type="ARBA" id="ARBA00022723"/>
    </source>
</evidence>
<dbReference type="Proteomes" id="UP000249499">
    <property type="component" value="Plasmid unnamed1"/>
</dbReference>
<evidence type="ECO:0000256" key="9">
    <source>
        <dbReference type="ARBA" id="ARBA00023004"/>
    </source>
</evidence>
<organism evidence="14 15">
    <name type="scientific">Rhizobium tumorigenes</name>
    <dbReference type="NCBI Taxonomy" id="2041385"/>
    <lineage>
        <taxon>Bacteria</taxon>
        <taxon>Pseudomonadati</taxon>
        <taxon>Pseudomonadota</taxon>
        <taxon>Alphaproteobacteria</taxon>
        <taxon>Hyphomicrobiales</taxon>
        <taxon>Rhizobiaceae</taxon>
        <taxon>Rhizobium/Agrobacterium group</taxon>
        <taxon>Rhizobium</taxon>
    </lineage>
</organism>
<evidence type="ECO:0000256" key="5">
    <source>
        <dbReference type="ARBA" id="ARBA00022679"/>
    </source>
</evidence>
<dbReference type="RefSeq" id="WP_111221430.1">
    <property type="nucleotide sequence ID" value="NZ_CP117258.1"/>
</dbReference>
<accession>A0AAF1KSR8</accession>
<dbReference type="PANTHER" id="PTHR31528">
    <property type="entry name" value="4-AMINO-5-HYDROXYMETHYL-2-METHYLPYRIMIDINE PHOSPHATE SYNTHASE THI11-RELATED"/>
    <property type="match status" value="1"/>
</dbReference>
<dbReference type="InterPro" id="IPR027939">
    <property type="entry name" value="NMT1/THI5"/>
</dbReference>
<keyword evidence="5" id="KW-0808">Transferase</keyword>
<name>A0AAF1KSR8_9HYPH</name>
<comment type="pathway">
    <text evidence="2">Cofactor biosynthesis; thiamine diphosphate biosynthesis.</text>
</comment>
<dbReference type="GO" id="GO:0009228">
    <property type="term" value="P:thiamine biosynthetic process"/>
    <property type="evidence" value="ECO:0007669"/>
    <property type="project" value="UniProtKB-KW"/>
</dbReference>
<proteinExistence type="inferred from homology"/>
<dbReference type="GO" id="GO:0016740">
    <property type="term" value="F:transferase activity"/>
    <property type="evidence" value="ECO:0007669"/>
    <property type="project" value="UniProtKB-KW"/>
</dbReference>
<dbReference type="SUPFAM" id="SSF53850">
    <property type="entry name" value="Periplasmic binding protein-like II"/>
    <property type="match status" value="1"/>
</dbReference>
<feature type="chain" id="PRO_5041901289" description="Thiamine pyrimidine synthase" evidence="12">
    <location>
        <begin position="29"/>
        <end position="339"/>
    </location>
</feature>
<dbReference type="PANTHER" id="PTHR31528:SF1">
    <property type="entry name" value="4-AMINO-5-HYDROXYMETHYL-2-METHYLPYRIMIDINE PHOSPHATE SYNTHASE THI11-RELATED"/>
    <property type="match status" value="1"/>
</dbReference>
<dbReference type="Pfam" id="PF09084">
    <property type="entry name" value="NMT1"/>
    <property type="match status" value="1"/>
</dbReference>
<comment type="function">
    <text evidence="1">Responsible for the formation of the pyrimidine heterocycle in the thiamine biosynthesis pathway. Catalyzes the formation of hydroxymethylpyrimidine phosphate (HMP-P) from histidine and pyridoxal phosphate (PLP). The protein uses PLP and the active site histidine to form HMP-P, generating an inactive enzyme. The enzyme can only undergo a single turnover, which suggests it is a suicide enzyme.</text>
</comment>
<protein>
    <recommendedName>
        <fullName evidence="10">Thiamine pyrimidine synthase</fullName>
    </recommendedName>
</protein>